<dbReference type="InterPro" id="IPR002528">
    <property type="entry name" value="MATE_fam"/>
</dbReference>
<feature type="transmembrane region" description="Helical" evidence="10">
    <location>
        <begin position="172"/>
        <end position="192"/>
    </location>
</feature>
<evidence type="ECO:0000256" key="7">
    <source>
        <dbReference type="ARBA" id="ARBA00023065"/>
    </source>
</evidence>
<dbReference type="RefSeq" id="WP_055456429.1">
    <property type="nucleotide sequence ID" value="NZ_CYHE01000010.1"/>
</dbReference>
<feature type="transmembrane region" description="Helical" evidence="10">
    <location>
        <begin position="323"/>
        <end position="347"/>
    </location>
</feature>
<dbReference type="GO" id="GO:0042910">
    <property type="term" value="F:xenobiotic transmembrane transporter activity"/>
    <property type="evidence" value="ECO:0007669"/>
    <property type="project" value="InterPro"/>
</dbReference>
<dbReference type="PIRSF" id="PIRSF006603">
    <property type="entry name" value="DinF"/>
    <property type="match status" value="1"/>
</dbReference>
<evidence type="ECO:0000256" key="5">
    <source>
        <dbReference type="ARBA" id="ARBA00022692"/>
    </source>
</evidence>
<feature type="transmembrane region" description="Helical" evidence="10">
    <location>
        <begin position="204"/>
        <end position="226"/>
    </location>
</feature>
<evidence type="ECO:0000256" key="10">
    <source>
        <dbReference type="SAM" id="Phobius"/>
    </source>
</evidence>
<protein>
    <recommendedName>
        <fullName evidence="9">Multidrug-efflux transporter</fullName>
    </recommendedName>
</protein>
<evidence type="ECO:0000313" key="11">
    <source>
        <dbReference type="EMBL" id="CUA98701.1"/>
    </source>
</evidence>
<accession>A0A0K6I6J7</accession>
<organism evidence="11 12">
    <name type="scientific">Pannonibacter indicus</name>
    <dbReference type="NCBI Taxonomy" id="466044"/>
    <lineage>
        <taxon>Bacteria</taxon>
        <taxon>Pseudomonadati</taxon>
        <taxon>Pseudomonadota</taxon>
        <taxon>Alphaproteobacteria</taxon>
        <taxon>Hyphomicrobiales</taxon>
        <taxon>Stappiaceae</taxon>
        <taxon>Pannonibacter</taxon>
    </lineage>
</organism>
<keyword evidence="7" id="KW-0406">Ion transport</keyword>
<dbReference type="InterPro" id="IPR050222">
    <property type="entry name" value="MATE_MdtK"/>
</dbReference>
<keyword evidence="5 10" id="KW-0812">Transmembrane</keyword>
<dbReference type="GO" id="GO:0005886">
    <property type="term" value="C:plasma membrane"/>
    <property type="evidence" value="ECO:0007669"/>
    <property type="project" value="UniProtKB-SubCell"/>
</dbReference>
<evidence type="ECO:0000256" key="1">
    <source>
        <dbReference type="ARBA" id="ARBA00004429"/>
    </source>
</evidence>
<dbReference type="CDD" id="cd13131">
    <property type="entry name" value="MATE_NorM_like"/>
    <property type="match status" value="1"/>
</dbReference>
<dbReference type="AlphaFoldDB" id="A0A0K6I6J7"/>
<evidence type="ECO:0000256" key="4">
    <source>
        <dbReference type="ARBA" id="ARBA00022475"/>
    </source>
</evidence>
<dbReference type="PANTHER" id="PTHR43298">
    <property type="entry name" value="MULTIDRUG RESISTANCE PROTEIN NORM-RELATED"/>
    <property type="match status" value="1"/>
</dbReference>
<keyword evidence="8 10" id="KW-0472">Membrane</keyword>
<evidence type="ECO:0000256" key="3">
    <source>
        <dbReference type="ARBA" id="ARBA00022449"/>
    </source>
</evidence>
<dbReference type="GO" id="GO:0006811">
    <property type="term" value="P:monoatomic ion transport"/>
    <property type="evidence" value="ECO:0007669"/>
    <property type="project" value="UniProtKB-KW"/>
</dbReference>
<feature type="transmembrane region" description="Helical" evidence="10">
    <location>
        <begin position="434"/>
        <end position="452"/>
    </location>
</feature>
<feature type="transmembrane region" description="Helical" evidence="10">
    <location>
        <begin position="275"/>
        <end position="302"/>
    </location>
</feature>
<dbReference type="PANTHER" id="PTHR43298:SF2">
    <property type="entry name" value="FMN_FAD EXPORTER YEEO-RELATED"/>
    <property type="match status" value="1"/>
</dbReference>
<feature type="transmembrane region" description="Helical" evidence="10">
    <location>
        <begin position="406"/>
        <end position="428"/>
    </location>
</feature>
<feature type="transmembrane region" description="Helical" evidence="10">
    <location>
        <begin position="142"/>
        <end position="160"/>
    </location>
</feature>
<evidence type="ECO:0000256" key="6">
    <source>
        <dbReference type="ARBA" id="ARBA00022989"/>
    </source>
</evidence>
<dbReference type="Pfam" id="PF01554">
    <property type="entry name" value="MatE"/>
    <property type="match status" value="2"/>
</dbReference>
<feature type="transmembrane region" description="Helical" evidence="10">
    <location>
        <begin position="67"/>
        <end position="89"/>
    </location>
</feature>
<name>A0A0K6I6J7_9HYPH</name>
<dbReference type="Proteomes" id="UP000183900">
    <property type="component" value="Unassembled WGS sequence"/>
</dbReference>
<dbReference type="OrthoDB" id="9780160at2"/>
<evidence type="ECO:0000313" key="12">
    <source>
        <dbReference type="Proteomes" id="UP000183900"/>
    </source>
</evidence>
<proteinExistence type="predicted"/>
<feature type="transmembrane region" description="Helical" evidence="10">
    <location>
        <begin position="247"/>
        <end position="269"/>
    </location>
</feature>
<keyword evidence="12" id="KW-1185">Reference proteome</keyword>
<evidence type="ECO:0000256" key="9">
    <source>
        <dbReference type="ARBA" id="ARBA00031636"/>
    </source>
</evidence>
<keyword evidence="4" id="KW-1003">Cell membrane</keyword>
<evidence type="ECO:0000256" key="2">
    <source>
        <dbReference type="ARBA" id="ARBA00022448"/>
    </source>
</evidence>
<dbReference type="InterPro" id="IPR048279">
    <property type="entry name" value="MdtK-like"/>
</dbReference>
<comment type="subcellular location">
    <subcellularLocation>
        <location evidence="1">Cell inner membrane</location>
        <topology evidence="1">Multi-pass membrane protein</topology>
    </subcellularLocation>
</comment>
<sequence length="466" mass="49607">MQTSPPNAPPALPAKSLWLSDIRPTLVLGLPLAGAQLAQMAINTTDVIMVGWLGAVELGAVVLAQNVYILFWMFGMGVCQAIVPLAAAARGRKDARAMRRSVRMGLWIVACYCGPVWLLLWFSEDILLILGQEPQISAAAGAYVRVMQWSLFPALAVMALRSFLTVTGLTQMVLWVTVLSAFLNGGLNYLLIFGNFGFPRLELAGAAIASVLTSSFGFLLLAVYVARHRRLRRFAIFGRIWRPDWPDFFTIIKVGTPIGATIVAEGLLFSGSTLMMGWLGTVSLAAHGIALQLAAITFMIPLGISQAGMSRIGIAAGQRDRSAVARAGWVTLGLALVSMGCAAITFWTIPEFLVGLFLDSGHPDTPPVLVLAAVFLGVAAIFQLADGAQVAAGSILRGLGDTMVPFLLALAGYIAVGMTTAYVLAFVIGLGGVGIWWGLAVGLAFTAVLAIWRFSQRERLGLVSRS</sequence>
<dbReference type="GO" id="GO:0015297">
    <property type="term" value="F:antiporter activity"/>
    <property type="evidence" value="ECO:0007669"/>
    <property type="project" value="UniProtKB-KW"/>
</dbReference>
<evidence type="ECO:0000256" key="8">
    <source>
        <dbReference type="ARBA" id="ARBA00023136"/>
    </source>
</evidence>
<feature type="transmembrane region" description="Helical" evidence="10">
    <location>
        <begin position="101"/>
        <end position="122"/>
    </location>
</feature>
<keyword evidence="3" id="KW-0050">Antiport</keyword>
<feature type="transmembrane region" description="Helical" evidence="10">
    <location>
        <begin position="367"/>
        <end position="385"/>
    </location>
</feature>
<gene>
    <name evidence="11" type="ORF">Ga0061067_110106</name>
</gene>
<dbReference type="EMBL" id="CYHE01000010">
    <property type="protein sequence ID" value="CUA98701.1"/>
    <property type="molecule type" value="Genomic_DNA"/>
</dbReference>
<dbReference type="NCBIfam" id="TIGR00797">
    <property type="entry name" value="matE"/>
    <property type="match status" value="1"/>
</dbReference>
<keyword evidence="2" id="KW-0813">Transport</keyword>
<reference evidence="12" key="1">
    <citation type="submission" date="2015-08" db="EMBL/GenBank/DDBJ databases">
        <authorList>
            <person name="Varghese N."/>
        </authorList>
    </citation>
    <scope>NUCLEOTIDE SEQUENCE [LARGE SCALE GENOMIC DNA]</scope>
    <source>
        <strain evidence="12">DSM 23407</strain>
    </source>
</reference>
<keyword evidence="6 10" id="KW-1133">Transmembrane helix</keyword>